<evidence type="ECO:0000256" key="1">
    <source>
        <dbReference type="SAM" id="Phobius"/>
    </source>
</evidence>
<feature type="transmembrane region" description="Helical" evidence="1">
    <location>
        <begin position="293"/>
        <end position="309"/>
    </location>
</feature>
<feature type="transmembrane region" description="Helical" evidence="1">
    <location>
        <begin position="261"/>
        <end position="284"/>
    </location>
</feature>
<feature type="transmembrane region" description="Helical" evidence="1">
    <location>
        <begin position="20"/>
        <end position="39"/>
    </location>
</feature>
<dbReference type="AlphaFoldDB" id="A0A0G0QN66"/>
<proteinExistence type="predicted"/>
<reference evidence="2 3" key="1">
    <citation type="journal article" date="2015" name="Nature">
        <title>rRNA introns, odd ribosomes, and small enigmatic genomes across a large radiation of phyla.</title>
        <authorList>
            <person name="Brown C.T."/>
            <person name="Hug L.A."/>
            <person name="Thomas B.C."/>
            <person name="Sharon I."/>
            <person name="Castelle C.J."/>
            <person name="Singh A."/>
            <person name="Wilkins M.J."/>
            <person name="Williams K.H."/>
            <person name="Banfield J.F."/>
        </authorList>
    </citation>
    <scope>NUCLEOTIDE SEQUENCE [LARGE SCALE GENOMIC DNA]</scope>
</reference>
<dbReference type="Proteomes" id="UP000034246">
    <property type="component" value="Unassembled WGS sequence"/>
</dbReference>
<sequence length="529" mass="62030">MITFEAFRRFKSFIARNQLFLLFILTYFTFVTYFLRGISSLDPDFGWRLKFGQMVIDSGIPKTDPFSYTMPSFPFVDHSWLFSVFAALTYPVFANILLSLLLAFAIFTAVILSNKRLKESDFGHCNLNFRWERWVHPMTLAVLTFLLLFFAVRAQIVSWLIFSFLMLILFTKDYYFRFKYFLPVVFLVWANFHGGYSIGLFILGYFLAFRYLINKKGSWKDVLVLFLCIAATLVTPYGLAGWREVASSVLDSRLRYTIAEWMPSVTFFDLSMIFYISMSTFMVFYKRREIPKIQFYLFWALFIFALSSRRNMPYFMLYSLPLTVVAVEKLYQEVKDKSVGRERFSIAFNFLRIFAVILLFGQLYFSYWRAYTQRGVPSRGGGFYPESAVSFLKSENLSDETFSSYGWGGYLIWKLPGKRIFVDGRMPSWKFNPADSSRETTSAYSDYLNIENGELDFNSQANKYSIGHVLWPVEKPSFFGSLGKKARKLFTTSEKADFSFTKYLLENGWKIIYSDETSVVYKRIDKSTW</sequence>
<feature type="transmembrane region" description="Helical" evidence="1">
    <location>
        <begin position="221"/>
        <end position="241"/>
    </location>
</feature>
<evidence type="ECO:0000313" key="3">
    <source>
        <dbReference type="Proteomes" id="UP000034246"/>
    </source>
</evidence>
<keyword evidence="1" id="KW-0812">Transmembrane</keyword>
<evidence type="ECO:0000313" key="2">
    <source>
        <dbReference type="EMBL" id="KKR11830.1"/>
    </source>
</evidence>
<feature type="transmembrane region" description="Helical" evidence="1">
    <location>
        <begin position="180"/>
        <end position="209"/>
    </location>
</feature>
<dbReference type="STRING" id="1618550.UT39_C0002G0011"/>
<comment type="caution">
    <text evidence="2">The sequence shown here is derived from an EMBL/GenBank/DDBJ whole genome shotgun (WGS) entry which is preliminary data.</text>
</comment>
<gene>
    <name evidence="2" type="ORF">UT39_C0002G0011</name>
</gene>
<feature type="transmembrane region" description="Helical" evidence="1">
    <location>
        <begin position="140"/>
        <end position="168"/>
    </location>
</feature>
<organism evidence="2 3">
    <name type="scientific">Candidatus Woesebacteria bacterium GW2011_GWA1_39_21</name>
    <dbReference type="NCBI Taxonomy" id="1618550"/>
    <lineage>
        <taxon>Bacteria</taxon>
        <taxon>Candidatus Woeseibacteriota</taxon>
    </lineage>
</organism>
<protein>
    <recommendedName>
        <fullName evidence="4">Glycosyltransferase RgtA/B/C/D-like domain-containing protein</fullName>
    </recommendedName>
</protein>
<keyword evidence="1" id="KW-0472">Membrane</keyword>
<accession>A0A0G0QN66</accession>
<name>A0A0G0QN66_9BACT</name>
<feature type="transmembrane region" description="Helical" evidence="1">
    <location>
        <begin position="344"/>
        <end position="365"/>
    </location>
</feature>
<feature type="transmembrane region" description="Helical" evidence="1">
    <location>
        <begin position="80"/>
        <end position="112"/>
    </location>
</feature>
<keyword evidence="1" id="KW-1133">Transmembrane helix</keyword>
<dbReference type="EMBL" id="LBWP01000002">
    <property type="protein sequence ID" value="KKR11830.1"/>
    <property type="molecule type" value="Genomic_DNA"/>
</dbReference>
<evidence type="ECO:0008006" key="4">
    <source>
        <dbReference type="Google" id="ProtNLM"/>
    </source>
</evidence>